<dbReference type="SUPFAM" id="SSF51182">
    <property type="entry name" value="RmlC-like cupins"/>
    <property type="match status" value="1"/>
</dbReference>
<evidence type="ECO:0000256" key="4">
    <source>
        <dbReference type="SAM" id="MobiDB-lite"/>
    </source>
</evidence>
<dbReference type="InterPro" id="IPR000888">
    <property type="entry name" value="RmlC-like"/>
</dbReference>
<dbReference type="Pfam" id="PF00908">
    <property type="entry name" value="dTDP_sugar_isom"/>
    <property type="match status" value="1"/>
</dbReference>
<reference evidence="5" key="1">
    <citation type="journal article" date="2014" name="Int. J. Syst. Evol. Microbiol.">
        <title>Complete genome sequence of Corynebacterium casei LMG S-19264T (=DSM 44701T), isolated from a smear-ripened cheese.</title>
        <authorList>
            <consortium name="US DOE Joint Genome Institute (JGI-PGF)"/>
            <person name="Walter F."/>
            <person name="Albersmeier A."/>
            <person name="Kalinowski J."/>
            <person name="Ruckert C."/>
        </authorList>
    </citation>
    <scope>NUCLEOTIDE SEQUENCE</scope>
    <source>
        <strain evidence="5">CGMCC 4.7110</strain>
    </source>
</reference>
<dbReference type="InterPro" id="IPR014710">
    <property type="entry name" value="RmlC-like_jellyroll"/>
</dbReference>
<dbReference type="GO" id="GO:0005829">
    <property type="term" value="C:cytosol"/>
    <property type="evidence" value="ECO:0007669"/>
    <property type="project" value="TreeGrafter"/>
</dbReference>
<evidence type="ECO:0000256" key="1">
    <source>
        <dbReference type="ARBA" id="ARBA00010154"/>
    </source>
</evidence>
<name>A0A917XJR3_9ACTN</name>
<comment type="caution">
    <text evidence="5">The sequence shown here is derived from an EMBL/GenBank/DDBJ whole genome shotgun (WGS) entry which is preliminary data.</text>
</comment>
<dbReference type="AlphaFoldDB" id="A0A917XJR3"/>
<dbReference type="PANTHER" id="PTHR21047">
    <property type="entry name" value="DTDP-6-DEOXY-D-GLUCOSE-3,5 EPIMERASE"/>
    <property type="match status" value="1"/>
</dbReference>
<feature type="site" description="Participates in a stacking interaction with the thymidine ring of dTDP-4-oxo-6-deoxyglucose" evidence="3">
    <location>
        <position position="50"/>
    </location>
</feature>
<keyword evidence="6" id="KW-1185">Reference proteome</keyword>
<reference evidence="5" key="2">
    <citation type="submission" date="2020-09" db="EMBL/GenBank/DDBJ databases">
        <authorList>
            <person name="Sun Q."/>
            <person name="Zhou Y."/>
        </authorList>
    </citation>
    <scope>NUCLEOTIDE SEQUENCE</scope>
    <source>
        <strain evidence="5">CGMCC 4.7110</strain>
    </source>
</reference>
<dbReference type="GO" id="GO:0000271">
    <property type="term" value="P:polysaccharide biosynthetic process"/>
    <property type="evidence" value="ECO:0007669"/>
    <property type="project" value="TreeGrafter"/>
</dbReference>
<feature type="region of interest" description="Disordered" evidence="4">
    <location>
        <begin position="105"/>
        <end position="128"/>
    </location>
</feature>
<keyword evidence="2" id="KW-0413">Isomerase</keyword>
<dbReference type="GO" id="GO:0008830">
    <property type="term" value="F:dTDP-4-dehydrorhamnose 3,5-epimerase activity"/>
    <property type="evidence" value="ECO:0007669"/>
    <property type="project" value="InterPro"/>
</dbReference>
<feature type="region of interest" description="Disordered" evidence="4">
    <location>
        <begin position="65"/>
        <end position="87"/>
    </location>
</feature>
<dbReference type="InterPro" id="IPR011051">
    <property type="entry name" value="RmlC_Cupin_sf"/>
</dbReference>
<dbReference type="Proteomes" id="UP000653411">
    <property type="component" value="Unassembled WGS sequence"/>
</dbReference>
<evidence type="ECO:0000313" key="6">
    <source>
        <dbReference type="Proteomes" id="UP000653411"/>
    </source>
</evidence>
<evidence type="ECO:0000256" key="2">
    <source>
        <dbReference type="ARBA" id="ARBA00023235"/>
    </source>
</evidence>
<sequence>MRALSIPGAWVVEPAVSGDHRGTFHELFRAETFEAVTDEATVVYLCSTGYAPGHEHGVHPFDPELGIAWPDGPGPPVLSAKDRRAPSLTEARARGLLPSYRRCAQLRPAGRATGPATRTSPSGGTGQP</sequence>
<dbReference type="EMBL" id="BMML01000021">
    <property type="protein sequence ID" value="GGN33613.1"/>
    <property type="molecule type" value="Genomic_DNA"/>
</dbReference>
<comment type="similarity">
    <text evidence="1">Belongs to the dTDP-4-dehydrorhamnose 3,5-epimerase family.</text>
</comment>
<evidence type="ECO:0008006" key="7">
    <source>
        <dbReference type="Google" id="ProtNLM"/>
    </source>
</evidence>
<dbReference type="Gene3D" id="2.60.120.10">
    <property type="entry name" value="Jelly Rolls"/>
    <property type="match status" value="2"/>
</dbReference>
<protein>
    <recommendedName>
        <fullName evidence="7">dTDP-4-dehydrorhamnose 3,5-epimerase</fullName>
    </recommendedName>
</protein>
<evidence type="ECO:0000256" key="3">
    <source>
        <dbReference type="PIRSR" id="PIRSR600888-3"/>
    </source>
</evidence>
<evidence type="ECO:0000313" key="5">
    <source>
        <dbReference type="EMBL" id="GGN33613.1"/>
    </source>
</evidence>
<gene>
    <name evidence="5" type="ORF">GCM10011578_073550</name>
</gene>
<dbReference type="PANTHER" id="PTHR21047:SF2">
    <property type="entry name" value="THYMIDINE DIPHOSPHO-4-KETO-RHAMNOSE 3,5-EPIMERASE"/>
    <property type="match status" value="1"/>
</dbReference>
<accession>A0A917XJR3</accession>
<organism evidence="5 6">
    <name type="scientific">Streptomyces fuscichromogenes</name>
    <dbReference type="NCBI Taxonomy" id="1324013"/>
    <lineage>
        <taxon>Bacteria</taxon>
        <taxon>Bacillati</taxon>
        <taxon>Actinomycetota</taxon>
        <taxon>Actinomycetes</taxon>
        <taxon>Kitasatosporales</taxon>
        <taxon>Streptomycetaceae</taxon>
        <taxon>Streptomyces</taxon>
    </lineage>
</organism>
<proteinExistence type="inferred from homology"/>